<keyword evidence="1" id="KW-1133">Transmembrane helix</keyword>
<reference evidence="2 3" key="1">
    <citation type="submission" date="2015-04" db="EMBL/GenBank/DDBJ databases">
        <title>Complete genome sequence of Schizopora paradoxa KUC8140, a cosmopolitan wood degrader in East Asia.</title>
        <authorList>
            <consortium name="DOE Joint Genome Institute"/>
            <person name="Min B."/>
            <person name="Park H."/>
            <person name="Jang Y."/>
            <person name="Kim J.-J."/>
            <person name="Kim K.H."/>
            <person name="Pangilinan J."/>
            <person name="Lipzen A."/>
            <person name="Riley R."/>
            <person name="Grigoriev I.V."/>
            <person name="Spatafora J.W."/>
            <person name="Choi I.-G."/>
        </authorList>
    </citation>
    <scope>NUCLEOTIDE SEQUENCE [LARGE SCALE GENOMIC DNA]</scope>
    <source>
        <strain evidence="2 3">KUC8140</strain>
    </source>
</reference>
<dbReference type="PANTHER" id="PTHR13464">
    <property type="entry name" value="TRANSCRIPTIONAL REGULATOR PROTEIN HCNGP"/>
    <property type="match status" value="1"/>
</dbReference>
<dbReference type="EMBL" id="KQ085882">
    <property type="protein sequence ID" value="KLO20589.1"/>
    <property type="molecule type" value="Genomic_DNA"/>
</dbReference>
<evidence type="ECO:0000256" key="1">
    <source>
        <dbReference type="SAM" id="Phobius"/>
    </source>
</evidence>
<keyword evidence="1" id="KW-0472">Membrane</keyword>
<dbReference type="STRING" id="27342.A0A0H2S9P5"/>
<evidence type="ECO:0000313" key="3">
    <source>
        <dbReference type="Proteomes" id="UP000053477"/>
    </source>
</evidence>
<name>A0A0H2S9P5_9AGAM</name>
<dbReference type="GO" id="GO:0006355">
    <property type="term" value="P:regulation of DNA-templated transcription"/>
    <property type="evidence" value="ECO:0007669"/>
    <property type="project" value="InterPro"/>
</dbReference>
<keyword evidence="3" id="KW-1185">Reference proteome</keyword>
<dbReference type="Proteomes" id="UP000053477">
    <property type="component" value="Unassembled WGS sequence"/>
</dbReference>
<dbReference type="InParanoid" id="A0A0H2S9P5"/>
<keyword evidence="1" id="KW-0812">Transmembrane</keyword>
<dbReference type="Pfam" id="PF07818">
    <property type="entry name" value="HCNGP"/>
    <property type="match status" value="1"/>
</dbReference>
<proteinExistence type="predicted"/>
<dbReference type="PANTHER" id="PTHR13464:SF0">
    <property type="entry name" value="SAP30-BINDING PROTEIN"/>
    <property type="match status" value="1"/>
</dbReference>
<dbReference type="GO" id="GO:0005634">
    <property type="term" value="C:nucleus"/>
    <property type="evidence" value="ECO:0007669"/>
    <property type="project" value="TreeGrafter"/>
</dbReference>
<sequence>MSQGERNHDRVEEDAEVEEIRALLHPESIQGMADWGIPPAPDEDCDPELEAKLRQFHALKNDTENPKHFNDSLMSNRSFRNPHLYAKLVEFVDVDESATNFPKHIWDPTDVKDEWFYDRIGAWLLLLVGNVIQALLLHAPWSLRATN</sequence>
<organism evidence="2 3">
    <name type="scientific">Schizopora paradoxa</name>
    <dbReference type="NCBI Taxonomy" id="27342"/>
    <lineage>
        <taxon>Eukaryota</taxon>
        <taxon>Fungi</taxon>
        <taxon>Dikarya</taxon>
        <taxon>Basidiomycota</taxon>
        <taxon>Agaricomycotina</taxon>
        <taxon>Agaricomycetes</taxon>
        <taxon>Hymenochaetales</taxon>
        <taxon>Schizoporaceae</taxon>
        <taxon>Schizopora</taxon>
    </lineage>
</organism>
<dbReference type="InterPro" id="IPR012479">
    <property type="entry name" value="SAP30BP"/>
</dbReference>
<evidence type="ECO:0000313" key="2">
    <source>
        <dbReference type="EMBL" id="KLO20589.1"/>
    </source>
</evidence>
<feature type="transmembrane region" description="Helical" evidence="1">
    <location>
        <begin position="122"/>
        <end position="141"/>
    </location>
</feature>
<dbReference type="AlphaFoldDB" id="A0A0H2S9P5"/>
<gene>
    <name evidence="2" type="ORF">SCHPADRAFT_816510</name>
</gene>
<protein>
    <submittedName>
        <fullName evidence="2">HCNGP-domain-containing protein</fullName>
    </submittedName>
</protein>
<accession>A0A0H2S9P5</accession>
<dbReference type="OrthoDB" id="1714508at2759"/>